<dbReference type="Proteomes" id="UP000835052">
    <property type="component" value="Unassembled WGS sequence"/>
</dbReference>
<name>A0A8S1GX92_9PELO</name>
<gene>
    <name evidence="2" type="ORF">CAUJ_LOCUS4425</name>
</gene>
<evidence type="ECO:0000259" key="1">
    <source>
        <dbReference type="Pfam" id="PF22979"/>
    </source>
</evidence>
<evidence type="ECO:0000313" key="2">
    <source>
        <dbReference type="EMBL" id="CAD6188506.1"/>
    </source>
</evidence>
<dbReference type="GO" id="GO:0009116">
    <property type="term" value="P:nucleoside metabolic process"/>
    <property type="evidence" value="ECO:0007669"/>
    <property type="project" value="InterPro"/>
</dbReference>
<reference evidence="2" key="1">
    <citation type="submission" date="2020-10" db="EMBL/GenBank/DDBJ databases">
        <authorList>
            <person name="Kikuchi T."/>
        </authorList>
    </citation>
    <scope>NUCLEOTIDE SEQUENCE</scope>
    <source>
        <strain evidence="2">NKZ352</strain>
    </source>
</reference>
<dbReference type="PANTHER" id="PTHR47705">
    <property type="entry name" value="AGAP000321-PA"/>
    <property type="match status" value="1"/>
</dbReference>
<dbReference type="Gene3D" id="3.40.50.1580">
    <property type="entry name" value="Nucleoside phosphorylase domain"/>
    <property type="match status" value="1"/>
</dbReference>
<dbReference type="Pfam" id="PF22979">
    <property type="entry name" value="HTH_69"/>
    <property type="match status" value="1"/>
</dbReference>
<dbReference type="InterPro" id="IPR035994">
    <property type="entry name" value="Nucleoside_phosphorylase_sf"/>
</dbReference>
<dbReference type="PANTHER" id="PTHR47705:SF1">
    <property type="entry name" value="PNP_UDP_1 DOMAIN-CONTAINING PROTEIN"/>
    <property type="match status" value="1"/>
</dbReference>
<organism evidence="2 3">
    <name type="scientific">Caenorhabditis auriculariae</name>
    <dbReference type="NCBI Taxonomy" id="2777116"/>
    <lineage>
        <taxon>Eukaryota</taxon>
        <taxon>Metazoa</taxon>
        <taxon>Ecdysozoa</taxon>
        <taxon>Nematoda</taxon>
        <taxon>Chromadorea</taxon>
        <taxon>Rhabditida</taxon>
        <taxon>Rhabditina</taxon>
        <taxon>Rhabditomorpha</taxon>
        <taxon>Rhabditoidea</taxon>
        <taxon>Rhabditidae</taxon>
        <taxon>Peloderinae</taxon>
        <taxon>Caenorhabditis</taxon>
    </lineage>
</organism>
<comment type="caution">
    <text evidence="2">The sequence shown here is derived from an EMBL/GenBank/DDBJ whole genome shotgun (WGS) entry which is preliminary data.</text>
</comment>
<dbReference type="InterPro" id="IPR055121">
    <property type="entry name" value="HTH_69"/>
</dbReference>
<feature type="domain" description="Winged helix-turn-helix" evidence="1">
    <location>
        <begin position="168"/>
        <end position="235"/>
    </location>
</feature>
<dbReference type="AlphaFoldDB" id="A0A8S1GX92"/>
<sequence length="403" mass="45385">MNSMYGKSLVVLTPLKQSSNHNIARIHREYEVIDSYNVLHVGAGSHVGIVVNKLMPANIEDFESDVALSFSVWLTNRKKDGNDQIEQVQEKRSLLFKLGADIELDHGRAVVHKFFKTLMSSFPTDYVSFMKKTMKLLQQDFPDISSIIIDYKIVEKHEQISIPDAAQYESESEVEEVTIGHVQEVLEHAYPNGLNLRFIAEALRCKEEEASAYLAELEEAGIATYLAESDEWLRNTSKSQPTTRNGIDHDQPTVAIITCLFVEKQAMDSLIEDSTSIHKYKTGGESNVYTLGRIGNHKVVATKLGLIGDSREAITSAGSITTRLLGNFQQIEHVFVVGVGGAVPHYTDERLHARLGDAVISASNPHAYVYAHELMFNRDTKRSNRLRNQKLGRSRQKYSKYRE</sequence>
<dbReference type="EMBL" id="CAJGYM010000008">
    <property type="protein sequence ID" value="CAD6188506.1"/>
    <property type="molecule type" value="Genomic_DNA"/>
</dbReference>
<evidence type="ECO:0000313" key="3">
    <source>
        <dbReference type="Proteomes" id="UP000835052"/>
    </source>
</evidence>
<protein>
    <recommendedName>
        <fullName evidence="1">Winged helix-turn-helix domain-containing protein</fullName>
    </recommendedName>
</protein>
<proteinExistence type="predicted"/>
<dbReference type="OrthoDB" id="1577640at2759"/>
<accession>A0A8S1GX92</accession>
<keyword evidence="3" id="KW-1185">Reference proteome</keyword>
<dbReference type="GO" id="GO:0003824">
    <property type="term" value="F:catalytic activity"/>
    <property type="evidence" value="ECO:0007669"/>
    <property type="project" value="InterPro"/>
</dbReference>
<dbReference type="SUPFAM" id="SSF53167">
    <property type="entry name" value="Purine and uridine phosphorylases"/>
    <property type="match status" value="1"/>
</dbReference>